<dbReference type="Proteomes" id="UP001058124">
    <property type="component" value="Unassembled WGS sequence"/>
</dbReference>
<name>A0AAV5N2K2_9GAMM</name>
<organism evidence="1 2">
    <name type="scientific">Leminorella grimontii</name>
    <dbReference type="NCBI Taxonomy" id="82981"/>
    <lineage>
        <taxon>Bacteria</taxon>
        <taxon>Pseudomonadati</taxon>
        <taxon>Pseudomonadota</taxon>
        <taxon>Gammaproteobacteria</taxon>
        <taxon>Enterobacterales</taxon>
        <taxon>Budviciaceae</taxon>
        <taxon>Leminorella</taxon>
    </lineage>
</organism>
<dbReference type="RefSeq" id="WP_027273731.1">
    <property type="nucleotide sequence ID" value="NZ_BRLH01000003.1"/>
</dbReference>
<reference evidence="1" key="1">
    <citation type="submission" date="2022-06" db="EMBL/GenBank/DDBJ databases">
        <title>Draft genome sequences of Leminorella grimontii str. JCM5902.</title>
        <authorList>
            <person name="Wakabayashi Y."/>
            <person name="Kojima K."/>
        </authorList>
    </citation>
    <scope>NUCLEOTIDE SEQUENCE</scope>
    <source>
        <strain evidence="1">JCM 5902</strain>
    </source>
</reference>
<proteinExistence type="predicted"/>
<evidence type="ECO:0000313" key="1">
    <source>
        <dbReference type="EMBL" id="GKX55775.1"/>
    </source>
</evidence>
<accession>A0AAV5N2K2</accession>
<keyword evidence="2" id="KW-1185">Reference proteome</keyword>
<evidence type="ECO:0000313" key="2">
    <source>
        <dbReference type="Proteomes" id="UP001058124"/>
    </source>
</evidence>
<comment type="caution">
    <text evidence="1">The sequence shown here is derived from an EMBL/GenBank/DDBJ whole genome shotgun (WGS) entry which is preliminary data.</text>
</comment>
<sequence>MDKIYTTEPIEFAFTENFFGGIPGSVDKHYVIINDINEAYKFAFEQNLPRGYKVWQDIIEQIRSSLRKNNKFQEADDSINALLAQLQSQNASSLIDYRKKKVKKINSKYDDFLFSEARNDAYFVLSTVAINRYLDNYITGSLLENVFKAYQLGGWPCGIKDESIVFFNPSSLII</sequence>
<protein>
    <submittedName>
        <fullName evidence="1">Uncharacterized protein</fullName>
    </submittedName>
</protein>
<gene>
    <name evidence="1" type="ORF">SOASR030_18870</name>
</gene>
<dbReference type="EMBL" id="BRLH01000003">
    <property type="protein sequence ID" value="GKX55775.1"/>
    <property type="molecule type" value="Genomic_DNA"/>
</dbReference>
<dbReference type="AlphaFoldDB" id="A0AAV5N2K2"/>